<evidence type="ECO:0000259" key="2">
    <source>
        <dbReference type="Pfam" id="PF13843"/>
    </source>
</evidence>
<evidence type="ECO:0000256" key="1">
    <source>
        <dbReference type="SAM" id="MobiDB-lite"/>
    </source>
</evidence>
<feature type="compositionally biased region" description="Acidic residues" evidence="1">
    <location>
        <begin position="52"/>
        <end position="73"/>
    </location>
</feature>
<reference evidence="4" key="1">
    <citation type="submission" date="2025-08" db="UniProtKB">
        <authorList>
            <consortium name="RefSeq"/>
        </authorList>
    </citation>
    <scope>IDENTIFICATION</scope>
</reference>
<feature type="domain" description="PiggyBac transposable element-derived protein" evidence="2">
    <location>
        <begin position="128"/>
        <end position="497"/>
    </location>
</feature>
<accession>A0ABM1F8T2</accession>
<dbReference type="InterPro" id="IPR029526">
    <property type="entry name" value="PGBD"/>
</dbReference>
<proteinExistence type="predicted"/>
<sequence length="572" mass="65426">MAAYCAEESESSENSDFESDNSDDLPLSRYCLEIDEDNIPLARHPCRRNSDNETDMDGIGEIVSDESNDDEAFDSISSSDAESSADSDSDHGQIADPNNFAWSSNLVSHGDLNFDQATVGPTDPQLLSPIQLFCNFFTDYILQDIVTQTNLYADQCREDGNNKVAWDKITLPELKSWLGLLLAMGIVEKKGRTAEYWTKHWLLQTPGFATTMSSRRFLTILRYIHFVDNRDPTIDKNYKLWKIQPLITYLTRRFQRVYRPRCQIAIDETMIKFKGRLKIKQYIQNKPTKWGIKLFTLAESKTGYVLNVIPYAGKRADTDVSKTTQTVMDVLEPYLRRGHHLFMDNYYTSVELMKRLEQEGTLSCGTVRSNRKGLPAEKMKKTAPAVKKLKRGESITLMQGRMAAVTWKDSRVVNLLTNLPGPQVLGDTEVQRREKTKDGVREFAIKKPVAINTYNTYMGGVDLSDQRVSTYRRHMKSLTWYLQIFYHFLRLSVVQAFIIYKELNPGNKIDQKNFTTEVIDGLVAGRSFIKKKGRPFSSVANKENIRFQENYSHAPQKLETGGQSCVKCIQTE</sequence>
<keyword evidence="3" id="KW-1185">Reference proteome</keyword>
<dbReference type="RefSeq" id="XP_014680853.1">
    <property type="nucleotide sequence ID" value="XM_014825367.1"/>
</dbReference>
<feature type="compositionally biased region" description="Acidic residues" evidence="1">
    <location>
        <begin position="7"/>
        <end position="23"/>
    </location>
</feature>
<feature type="compositionally biased region" description="Low complexity" evidence="1">
    <location>
        <begin position="74"/>
        <end position="86"/>
    </location>
</feature>
<dbReference type="Proteomes" id="UP000695022">
    <property type="component" value="Unplaced"/>
</dbReference>
<dbReference type="Pfam" id="PF13843">
    <property type="entry name" value="DDE_Tnp_1_7"/>
    <property type="match status" value="1"/>
</dbReference>
<evidence type="ECO:0000313" key="4">
    <source>
        <dbReference type="RefSeq" id="XP_014680853.1"/>
    </source>
</evidence>
<gene>
    <name evidence="4" type="primary">LOC106820797</name>
</gene>
<organism evidence="3 4">
    <name type="scientific">Priapulus caudatus</name>
    <name type="common">Priapulid worm</name>
    <dbReference type="NCBI Taxonomy" id="37621"/>
    <lineage>
        <taxon>Eukaryota</taxon>
        <taxon>Metazoa</taxon>
        <taxon>Ecdysozoa</taxon>
        <taxon>Scalidophora</taxon>
        <taxon>Priapulida</taxon>
        <taxon>Priapulimorpha</taxon>
        <taxon>Priapulimorphida</taxon>
        <taxon>Priapulidae</taxon>
        <taxon>Priapulus</taxon>
    </lineage>
</organism>
<dbReference type="PANTHER" id="PTHR46599:SF3">
    <property type="entry name" value="PIGGYBAC TRANSPOSABLE ELEMENT-DERIVED PROTEIN 4"/>
    <property type="match status" value="1"/>
</dbReference>
<protein>
    <submittedName>
        <fullName evidence="4">PiggyBac transposable element-derived protein 4-like</fullName>
    </submittedName>
</protein>
<feature type="region of interest" description="Disordered" evidence="1">
    <location>
        <begin position="1"/>
        <end position="25"/>
    </location>
</feature>
<dbReference type="GeneID" id="106820797"/>
<dbReference type="PANTHER" id="PTHR46599">
    <property type="entry name" value="PIGGYBAC TRANSPOSABLE ELEMENT-DERIVED PROTEIN 4"/>
    <property type="match status" value="1"/>
</dbReference>
<evidence type="ECO:0000313" key="3">
    <source>
        <dbReference type="Proteomes" id="UP000695022"/>
    </source>
</evidence>
<name>A0ABM1F8T2_PRICU</name>
<feature type="region of interest" description="Disordered" evidence="1">
    <location>
        <begin position="41"/>
        <end position="95"/>
    </location>
</feature>